<name>A0A9X2R7K7_9BACT</name>
<dbReference type="EMBL" id="JANTYZ010000006">
    <property type="protein sequence ID" value="MCS3865760.1"/>
    <property type="molecule type" value="Genomic_DNA"/>
</dbReference>
<protein>
    <submittedName>
        <fullName evidence="7">TonB family protein</fullName>
    </submittedName>
</protein>
<dbReference type="Pfam" id="PF03544">
    <property type="entry name" value="TonB_C"/>
    <property type="match status" value="1"/>
</dbReference>
<comment type="subcellular location">
    <subcellularLocation>
        <location evidence="1">Membrane</location>
        <topology evidence="1">Single-pass membrane protein</topology>
    </subcellularLocation>
</comment>
<evidence type="ECO:0000256" key="1">
    <source>
        <dbReference type="ARBA" id="ARBA00004167"/>
    </source>
</evidence>
<dbReference type="InterPro" id="IPR052173">
    <property type="entry name" value="Beta-lactam_resp_regulator"/>
</dbReference>
<keyword evidence="4" id="KW-0472">Membrane</keyword>
<evidence type="ECO:0000256" key="5">
    <source>
        <dbReference type="SAM" id="MobiDB-lite"/>
    </source>
</evidence>
<dbReference type="RefSeq" id="WP_259083735.1">
    <property type="nucleotide sequence ID" value="NZ_JANTYZ010000006.1"/>
</dbReference>
<dbReference type="CDD" id="cd07341">
    <property type="entry name" value="M56_BlaR1_MecR1_like"/>
    <property type="match status" value="1"/>
</dbReference>
<dbReference type="InterPro" id="IPR006260">
    <property type="entry name" value="TonB/TolA_C"/>
</dbReference>
<dbReference type="GO" id="GO:0016020">
    <property type="term" value="C:membrane"/>
    <property type="evidence" value="ECO:0007669"/>
    <property type="project" value="UniProtKB-SubCell"/>
</dbReference>
<feature type="compositionally biased region" description="Low complexity" evidence="5">
    <location>
        <begin position="362"/>
        <end position="373"/>
    </location>
</feature>
<evidence type="ECO:0000313" key="7">
    <source>
        <dbReference type="EMBL" id="MCS3865760.1"/>
    </source>
</evidence>
<dbReference type="SUPFAM" id="SSF74653">
    <property type="entry name" value="TolA/TonB C-terminal domain"/>
    <property type="match status" value="1"/>
</dbReference>
<dbReference type="PANTHER" id="PTHR34978:SF3">
    <property type="entry name" value="SLR0241 PROTEIN"/>
    <property type="match status" value="1"/>
</dbReference>
<dbReference type="Proteomes" id="UP001155034">
    <property type="component" value="Unassembled WGS sequence"/>
</dbReference>
<evidence type="ECO:0000256" key="3">
    <source>
        <dbReference type="ARBA" id="ARBA00022989"/>
    </source>
</evidence>
<evidence type="ECO:0000259" key="6">
    <source>
        <dbReference type="PROSITE" id="PS52015"/>
    </source>
</evidence>
<feature type="compositionally biased region" description="Low complexity" evidence="5">
    <location>
        <begin position="230"/>
        <end position="245"/>
    </location>
</feature>
<feature type="compositionally biased region" description="Acidic residues" evidence="5">
    <location>
        <begin position="350"/>
        <end position="360"/>
    </location>
</feature>
<evidence type="ECO:0000313" key="8">
    <source>
        <dbReference type="Proteomes" id="UP001155034"/>
    </source>
</evidence>
<proteinExistence type="predicted"/>
<organism evidence="7 8">
    <name type="scientific">Salinibacter ruber</name>
    <dbReference type="NCBI Taxonomy" id="146919"/>
    <lineage>
        <taxon>Bacteria</taxon>
        <taxon>Pseudomonadati</taxon>
        <taxon>Rhodothermota</taxon>
        <taxon>Rhodothermia</taxon>
        <taxon>Rhodothermales</taxon>
        <taxon>Salinibacteraceae</taxon>
        <taxon>Salinibacter</taxon>
    </lineage>
</organism>
<dbReference type="PROSITE" id="PS52015">
    <property type="entry name" value="TONB_CTD"/>
    <property type="match status" value="1"/>
</dbReference>
<dbReference type="PANTHER" id="PTHR34978">
    <property type="entry name" value="POSSIBLE SENSOR-TRANSDUCER PROTEIN BLAR"/>
    <property type="match status" value="1"/>
</dbReference>
<dbReference type="Gene3D" id="3.30.1150.10">
    <property type="match status" value="1"/>
</dbReference>
<comment type="caution">
    <text evidence="7">The sequence shown here is derived from an EMBL/GenBank/DDBJ whole genome shotgun (WGS) entry which is preliminary data.</text>
</comment>
<dbReference type="GO" id="GO:0055085">
    <property type="term" value="P:transmembrane transport"/>
    <property type="evidence" value="ECO:0007669"/>
    <property type="project" value="InterPro"/>
</dbReference>
<evidence type="ECO:0000256" key="4">
    <source>
        <dbReference type="ARBA" id="ARBA00023136"/>
    </source>
</evidence>
<accession>A0A9X2R7K7</accession>
<feature type="region of interest" description="Disordered" evidence="5">
    <location>
        <begin position="348"/>
        <end position="373"/>
    </location>
</feature>
<sequence>MGLLTVGALGIGLFRLGRLGLDVLASSRVRRRLDTAVKPSLEAEVDRLQERLGVRRSVQLCISPDATVPMTLGGRRPTVLVPKRLAAAPDKLRMTLRHELVHVRRWDDCAQLLERFVAALFAAHPLVSRLRRQIDEARERACDAAVLDDGETPAGEYAGLLTAFADRASSPRLSALSLSESPSSLIDRLSAMRSSMPSFLTSRAALGTALVAVGLTLTLGVVACSDSVGPSSSPEEAPESSPSTAADDDEVYMVVDDPPELEGGMKALQQSVEYPEVAREAGLEGRVIVQFVVDEEGTVTNLRVTQGVEKVLDEAAIEAVEEQTFTPGRQDGEPRKVQMSLPVTFRLDDGSDGEANEFGDDATTSSAASEANSGGRLFEKAGIQLVRVLMNEEGRLLIGDEPVEMSSLTDAVRQRITADAARAALIYADGAPGDRIDAAEASLRALDLQMVYIKPAA</sequence>
<dbReference type="NCBIfam" id="TIGR01352">
    <property type="entry name" value="tonB_Cterm"/>
    <property type="match status" value="1"/>
</dbReference>
<dbReference type="InterPro" id="IPR008756">
    <property type="entry name" value="Peptidase_M56"/>
</dbReference>
<dbReference type="InterPro" id="IPR037682">
    <property type="entry name" value="TonB_C"/>
</dbReference>
<keyword evidence="2" id="KW-0812">Transmembrane</keyword>
<dbReference type="Pfam" id="PF05569">
    <property type="entry name" value="Peptidase_M56"/>
    <property type="match status" value="1"/>
</dbReference>
<keyword evidence="3" id="KW-1133">Transmembrane helix</keyword>
<feature type="domain" description="TonB C-terminal" evidence="6">
    <location>
        <begin position="259"/>
        <end position="354"/>
    </location>
</feature>
<feature type="region of interest" description="Disordered" evidence="5">
    <location>
        <begin position="226"/>
        <end position="249"/>
    </location>
</feature>
<evidence type="ECO:0000256" key="2">
    <source>
        <dbReference type="ARBA" id="ARBA00022692"/>
    </source>
</evidence>
<reference evidence="7" key="1">
    <citation type="submission" date="2022-08" db="EMBL/GenBank/DDBJ databases">
        <title>Genomic Encyclopedia of Type Strains, Phase V (KMG-V): Genome sequencing to study the core and pangenomes of soil and plant-associated prokaryotes.</title>
        <authorList>
            <person name="Whitman W."/>
        </authorList>
    </citation>
    <scope>NUCLEOTIDE SEQUENCE</scope>
    <source>
        <strain evidence="7">SP2016B</strain>
    </source>
</reference>
<gene>
    <name evidence="7" type="ORF">GGP82_002322</name>
</gene>
<dbReference type="AlphaFoldDB" id="A0A9X2R7K7"/>